<protein>
    <submittedName>
        <fullName evidence="2">Uncharacterized protein</fullName>
    </submittedName>
</protein>
<dbReference type="Proteomes" id="UP000673552">
    <property type="component" value="Unassembled WGS sequence"/>
</dbReference>
<name>A0A836GD82_9TRYP</name>
<proteinExistence type="predicted"/>
<feature type="region of interest" description="Disordered" evidence="1">
    <location>
        <begin position="214"/>
        <end position="233"/>
    </location>
</feature>
<organism evidence="2 3">
    <name type="scientific">Leishmania martiniquensis</name>
    <dbReference type="NCBI Taxonomy" id="1580590"/>
    <lineage>
        <taxon>Eukaryota</taxon>
        <taxon>Discoba</taxon>
        <taxon>Euglenozoa</taxon>
        <taxon>Kinetoplastea</taxon>
        <taxon>Metakinetoplastina</taxon>
        <taxon>Trypanosomatida</taxon>
        <taxon>Trypanosomatidae</taxon>
        <taxon>Leishmaniinae</taxon>
        <taxon>Leishmania</taxon>
    </lineage>
</organism>
<gene>
    <name evidence="2" type="ORF">LSCM1_01393</name>
</gene>
<comment type="caution">
    <text evidence="2">The sequence shown here is derived from an EMBL/GenBank/DDBJ whole genome shotgun (WGS) entry which is preliminary data.</text>
</comment>
<evidence type="ECO:0000313" key="3">
    <source>
        <dbReference type="Proteomes" id="UP000673552"/>
    </source>
</evidence>
<accession>A0A836GD82</accession>
<feature type="region of interest" description="Disordered" evidence="1">
    <location>
        <begin position="624"/>
        <end position="774"/>
    </location>
</feature>
<reference evidence="3" key="1">
    <citation type="journal article" date="2021" name="Microbiol. Resour. Announc.">
        <title>LGAAP: Leishmaniinae Genome Assembly and Annotation Pipeline.</title>
        <authorList>
            <person name="Almutairi H."/>
            <person name="Urbaniak M.D."/>
            <person name="Bates M.D."/>
            <person name="Jariyapan N."/>
            <person name="Kwakye-Nuako G."/>
            <person name="Thomaz-Soccol V."/>
            <person name="Al-Salem W.S."/>
            <person name="Dillon R.J."/>
            <person name="Bates P.A."/>
            <person name="Gatherer D."/>
        </authorList>
    </citation>
    <scope>NUCLEOTIDE SEQUENCE [LARGE SCALE GENOMIC DNA]</scope>
</reference>
<feature type="compositionally biased region" description="Polar residues" evidence="1">
    <location>
        <begin position="758"/>
        <end position="773"/>
    </location>
</feature>
<dbReference type="EMBL" id="JAFEUZ010000031">
    <property type="protein sequence ID" value="KAG5471314.1"/>
    <property type="molecule type" value="Genomic_DNA"/>
</dbReference>
<reference evidence="3" key="2">
    <citation type="journal article" date="2021" name="Sci. Data">
        <title>Chromosome-scale genome sequencing, assembly and annotation of six genomes from subfamily Leishmaniinae.</title>
        <authorList>
            <person name="Almutairi H."/>
            <person name="Urbaniak M.D."/>
            <person name="Bates M.D."/>
            <person name="Jariyapan N."/>
            <person name="Kwakye-Nuako G."/>
            <person name="Thomaz Soccol V."/>
            <person name="Al-Salem W.S."/>
            <person name="Dillon R.J."/>
            <person name="Bates P.A."/>
            <person name="Gatherer D."/>
        </authorList>
    </citation>
    <scope>NUCLEOTIDE SEQUENCE [LARGE SCALE GENOMIC DNA]</scope>
</reference>
<evidence type="ECO:0000313" key="2">
    <source>
        <dbReference type="EMBL" id="KAG5471314.1"/>
    </source>
</evidence>
<dbReference type="RefSeq" id="XP_067176288.1">
    <property type="nucleotide sequence ID" value="XM_067319009.1"/>
</dbReference>
<evidence type="ECO:0000256" key="1">
    <source>
        <dbReference type="SAM" id="MobiDB-lite"/>
    </source>
</evidence>
<sequence>MRLGKAQLCTARVHSWASDYMARVGIAPAVSDVAPLDGGALSPKERQADCGDTLASDPDALQRQYRKARAHILGALRVQPFSYANIIARANGLSPKKPADISDLRGLCSAHYDLPDRNPALEAAARPLARSTVKADVPAAESASTAAAVTDSRPARKSQELSSSVASVASASFAVPAAVVHWPGLSQMTKALERRILDHRHLWRAASMLASDHRAVREERRASKARPSAAPSPSTHFFIAGSLPFLLATIPHALVFSIAEHAILHAWHGGSHVYPEGKAPSATTVLTLKGTPLLRVDDVASLQWDRAQAANFLVTVLRQPVVQKELRQRLWCAAQNYHRGVLRKLGSLASPREAEDASQDVSDGRRILLEQQPGMPAPISLSLAQVQGDFFSFDETAYFVRAAPISYSNSRQDRVQCTSLWSTHLFHFASSRADVAAAFADRPRSNVSESLFRFSSLAEEAGAATITAPVSLSTRDKLWLLMSEMVRVRCLVAYLLNFELMLYQVRHSRGHSQAEQPALKDGDGAGTSLPGGAEPADGHDATNANCIAAVFRFLDIEMHTRLTLSAHHRRFLRRTRVRHCGRPSTPEPQEAANMAHEATDTGKSLTRESRRYATVQELFTAFSKTLDKSAEPPSQRPTTVASGAPSVKRTGEGQGASDDDDEGTCGMRGGSCGSNRMHKADDERGAARSPSPLSETDAELLSAIVSAARADQQPTPMVRCAPKKDRGDGGANSSLANADEVARSRSSPDRNGLIVTKPKTSPSQPSRALNRSQPCMDVVLKRESRRVKSRFQARRARTYKSVCRGASPRVLPRRQ</sequence>
<feature type="compositionally biased region" description="Low complexity" evidence="1">
    <location>
        <begin position="132"/>
        <end position="151"/>
    </location>
</feature>
<dbReference type="GeneID" id="92511521"/>
<feature type="region of interest" description="Disordered" evidence="1">
    <location>
        <begin position="579"/>
        <end position="605"/>
    </location>
</feature>
<dbReference type="KEGG" id="lmat:92511521"/>
<feature type="region of interest" description="Disordered" evidence="1">
    <location>
        <begin position="132"/>
        <end position="156"/>
    </location>
</feature>
<dbReference type="AlphaFoldDB" id="A0A836GD82"/>
<feature type="region of interest" description="Disordered" evidence="1">
    <location>
        <begin position="513"/>
        <end position="539"/>
    </location>
</feature>
<keyword evidence="3" id="KW-1185">Reference proteome</keyword>
<dbReference type="OrthoDB" id="273093at2759"/>